<dbReference type="InterPro" id="IPR045031">
    <property type="entry name" value="DHP_synth-like"/>
</dbReference>
<dbReference type="EMBL" id="JAOTML010000001">
    <property type="protein sequence ID" value="MCY3052568.1"/>
    <property type="molecule type" value="Genomic_DNA"/>
</dbReference>
<dbReference type="CDD" id="cd00739">
    <property type="entry name" value="DHPS"/>
    <property type="match status" value="1"/>
</dbReference>
<evidence type="ECO:0000256" key="11">
    <source>
        <dbReference type="ARBA" id="ARBA00030193"/>
    </source>
</evidence>
<keyword evidence="9" id="KW-0460">Magnesium</keyword>
<evidence type="ECO:0000313" key="13">
    <source>
        <dbReference type="EMBL" id="MCY3052568.1"/>
    </source>
</evidence>
<gene>
    <name evidence="14" type="primary">folP</name>
    <name evidence="14" type="ORF">I6G68_05650</name>
    <name evidence="13" type="ORF">ODY43_00925</name>
</gene>
<dbReference type="AlphaFoldDB" id="A0A0X8FED9"/>
<dbReference type="PANTHER" id="PTHR20941:SF1">
    <property type="entry name" value="FOLIC ACID SYNTHESIS PROTEIN FOL1"/>
    <property type="match status" value="1"/>
</dbReference>
<evidence type="ECO:0000313" key="14">
    <source>
        <dbReference type="EMBL" id="QPS00881.1"/>
    </source>
</evidence>
<organism evidence="14 15">
    <name type="scientific">Aerococcus urinae</name>
    <dbReference type="NCBI Taxonomy" id="1376"/>
    <lineage>
        <taxon>Bacteria</taxon>
        <taxon>Bacillati</taxon>
        <taxon>Bacillota</taxon>
        <taxon>Bacilli</taxon>
        <taxon>Lactobacillales</taxon>
        <taxon>Aerococcaceae</taxon>
        <taxon>Aerococcus</taxon>
    </lineage>
</organism>
<dbReference type="KEGG" id="aun:AWM73_04405"/>
<proteinExistence type="inferred from homology"/>
<name>A0A0X8FED9_9LACT</name>
<keyword evidence="8" id="KW-0479">Metal-binding</keyword>
<dbReference type="Pfam" id="PF00809">
    <property type="entry name" value="Pterin_bind"/>
    <property type="match status" value="1"/>
</dbReference>
<evidence type="ECO:0000256" key="5">
    <source>
        <dbReference type="ARBA" id="ARBA00012458"/>
    </source>
</evidence>
<evidence type="ECO:0000256" key="1">
    <source>
        <dbReference type="ARBA" id="ARBA00000012"/>
    </source>
</evidence>
<keyword evidence="16" id="KW-1185">Reference proteome</keyword>
<feature type="domain" description="Pterin-binding" evidence="12">
    <location>
        <begin position="17"/>
        <end position="271"/>
    </location>
</feature>
<accession>A0A0X8FED9</accession>
<dbReference type="GO" id="GO:0046654">
    <property type="term" value="P:tetrahydrofolate biosynthetic process"/>
    <property type="evidence" value="ECO:0007669"/>
    <property type="project" value="UniProtKB-UniPathway"/>
</dbReference>
<keyword evidence="10" id="KW-0289">Folate biosynthesis</keyword>
<evidence type="ECO:0000256" key="3">
    <source>
        <dbReference type="ARBA" id="ARBA00004763"/>
    </source>
</evidence>
<dbReference type="InterPro" id="IPR011005">
    <property type="entry name" value="Dihydropteroate_synth-like_sf"/>
</dbReference>
<evidence type="ECO:0000256" key="7">
    <source>
        <dbReference type="ARBA" id="ARBA00022679"/>
    </source>
</evidence>
<evidence type="ECO:0000256" key="2">
    <source>
        <dbReference type="ARBA" id="ARBA00001946"/>
    </source>
</evidence>
<reference evidence="13" key="2">
    <citation type="submission" date="2022-09" db="EMBL/GenBank/DDBJ databases">
        <title>Aerococcus urinae taxonomy study.</title>
        <authorList>
            <person name="Christensen J."/>
            <person name="Senneby E."/>
        </authorList>
    </citation>
    <scope>NUCLEOTIDE SEQUENCE</scope>
    <source>
        <strain evidence="13">NLD-066-U95</strain>
    </source>
</reference>
<dbReference type="RefSeq" id="WP_060778251.1">
    <property type="nucleotide sequence ID" value="NZ_CAJHLF010000002.1"/>
</dbReference>
<sequence>MHSFVLRDGRKIDFQQTEIMGIINITKNSFYKESRVSEESLMQRVDQFIQEGALILDIGAESTRPGIDPVDEDTEIENIQKAVSMIREKYPKVLLSIDTYRATTAEAAILAGADIINDISGLTFDERMADVVAKYQVPIIIMHIKGKPKDMQNDPHYDDLITEVEGFFNRQIQLALDHGVQRDKIILDPGIGFGKNYEHNVSLIKNIDFMKKYQLPILLAVSRKTFIGQRLGGLEPSQRLEGTIAVSCFAAMKGIEMVRVHDVKENLRAVRVMELFK</sequence>
<keyword evidence="7 14" id="KW-0808">Transferase</keyword>
<dbReference type="Proteomes" id="UP000594771">
    <property type="component" value="Chromosome"/>
</dbReference>
<evidence type="ECO:0000313" key="16">
    <source>
        <dbReference type="Proteomes" id="UP001069145"/>
    </source>
</evidence>
<dbReference type="GO" id="GO:0046872">
    <property type="term" value="F:metal ion binding"/>
    <property type="evidence" value="ECO:0007669"/>
    <property type="project" value="UniProtKB-KW"/>
</dbReference>
<evidence type="ECO:0000256" key="4">
    <source>
        <dbReference type="ARBA" id="ARBA00009503"/>
    </source>
</evidence>
<comment type="catalytic activity">
    <reaction evidence="1">
        <text>(7,8-dihydropterin-6-yl)methyl diphosphate + 4-aminobenzoate = 7,8-dihydropteroate + diphosphate</text>
        <dbReference type="Rhea" id="RHEA:19949"/>
        <dbReference type="ChEBI" id="CHEBI:17836"/>
        <dbReference type="ChEBI" id="CHEBI:17839"/>
        <dbReference type="ChEBI" id="CHEBI:33019"/>
        <dbReference type="ChEBI" id="CHEBI:72950"/>
        <dbReference type="EC" id="2.5.1.15"/>
    </reaction>
</comment>
<dbReference type="UniPathway" id="UPA00077">
    <property type="reaction ID" value="UER00156"/>
</dbReference>
<dbReference type="SUPFAM" id="SSF51717">
    <property type="entry name" value="Dihydropteroate synthetase-like"/>
    <property type="match status" value="1"/>
</dbReference>
<dbReference type="GO" id="GO:0046656">
    <property type="term" value="P:folic acid biosynthetic process"/>
    <property type="evidence" value="ECO:0007669"/>
    <property type="project" value="UniProtKB-KW"/>
</dbReference>
<dbReference type="InterPro" id="IPR006390">
    <property type="entry name" value="DHP_synth_dom"/>
</dbReference>
<evidence type="ECO:0000259" key="12">
    <source>
        <dbReference type="PROSITE" id="PS50972"/>
    </source>
</evidence>
<evidence type="ECO:0000313" key="15">
    <source>
        <dbReference type="Proteomes" id="UP000594771"/>
    </source>
</evidence>
<comment type="pathway">
    <text evidence="3">Cofactor biosynthesis; tetrahydrofolate biosynthesis; 7,8-dihydrofolate from 2-amino-4-hydroxy-6-hydroxymethyl-7,8-dihydropteridine diphosphate and 4-aminobenzoate: step 1/2.</text>
</comment>
<dbReference type="GO" id="GO:0004156">
    <property type="term" value="F:dihydropteroate synthase activity"/>
    <property type="evidence" value="ECO:0007669"/>
    <property type="project" value="UniProtKB-EC"/>
</dbReference>
<evidence type="ECO:0000256" key="10">
    <source>
        <dbReference type="ARBA" id="ARBA00022909"/>
    </source>
</evidence>
<protein>
    <recommendedName>
        <fullName evidence="6">Dihydropteroate synthase</fullName>
        <ecNumber evidence="5">2.5.1.15</ecNumber>
    </recommendedName>
    <alternativeName>
        <fullName evidence="11">Dihydropteroate pyrophosphorylase</fullName>
    </alternativeName>
</protein>
<evidence type="ECO:0000256" key="9">
    <source>
        <dbReference type="ARBA" id="ARBA00022842"/>
    </source>
</evidence>
<evidence type="ECO:0000256" key="6">
    <source>
        <dbReference type="ARBA" id="ARBA00016919"/>
    </source>
</evidence>
<dbReference type="GeneID" id="35768360"/>
<dbReference type="PROSITE" id="PS50972">
    <property type="entry name" value="PTERIN_BINDING"/>
    <property type="match status" value="1"/>
</dbReference>
<dbReference type="InterPro" id="IPR000489">
    <property type="entry name" value="Pterin-binding_dom"/>
</dbReference>
<dbReference type="PROSITE" id="PS00793">
    <property type="entry name" value="DHPS_2"/>
    <property type="match status" value="1"/>
</dbReference>
<dbReference type="OrthoDB" id="9811744at2"/>
<dbReference type="EC" id="2.5.1.15" evidence="5"/>
<evidence type="ECO:0000256" key="8">
    <source>
        <dbReference type="ARBA" id="ARBA00022723"/>
    </source>
</evidence>
<dbReference type="NCBIfam" id="TIGR01496">
    <property type="entry name" value="DHPS"/>
    <property type="match status" value="1"/>
</dbReference>
<comment type="similarity">
    <text evidence="4">Belongs to the DHPS family.</text>
</comment>
<dbReference type="GO" id="GO:0005829">
    <property type="term" value="C:cytosol"/>
    <property type="evidence" value="ECO:0007669"/>
    <property type="project" value="TreeGrafter"/>
</dbReference>
<comment type="cofactor">
    <cofactor evidence="2">
        <name>Mg(2+)</name>
        <dbReference type="ChEBI" id="CHEBI:18420"/>
    </cofactor>
</comment>
<reference evidence="14 15" key="1">
    <citation type="submission" date="2020-12" db="EMBL/GenBank/DDBJ databases">
        <title>FDA dAtabase for Regulatory Grade micrObial Sequences (FDA-ARGOS): Supporting development and validation of Infectious Disease Dx tests.</title>
        <authorList>
            <person name="Sproer C."/>
            <person name="Gronow S."/>
            <person name="Severitt S."/>
            <person name="Schroder I."/>
            <person name="Tallon L."/>
            <person name="Sadzewicz L."/>
            <person name="Zhao X."/>
            <person name="Boylan J."/>
            <person name="Ott S."/>
            <person name="Bowen H."/>
            <person name="Vavikolanu K."/>
            <person name="Mehta A."/>
            <person name="Aluvathingal J."/>
            <person name="Nadendla S."/>
            <person name="Lowell S."/>
            <person name="Myers T."/>
            <person name="Yan Y."/>
            <person name="Sichtig H."/>
        </authorList>
    </citation>
    <scope>NUCLEOTIDE SEQUENCE [LARGE SCALE GENOMIC DNA]</scope>
    <source>
        <strain evidence="14 15">FDAARGOS_911</strain>
    </source>
</reference>
<dbReference type="Proteomes" id="UP001069145">
    <property type="component" value="Unassembled WGS sequence"/>
</dbReference>
<dbReference type="EMBL" id="CP065662">
    <property type="protein sequence ID" value="QPS00881.1"/>
    <property type="molecule type" value="Genomic_DNA"/>
</dbReference>
<dbReference type="PANTHER" id="PTHR20941">
    <property type="entry name" value="FOLATE SYNTHESIS PROTEINS"/>
    <property type="match status" value="1"/>
</dbReference>
<dbReference type="Gene3D" id="3.20.20.20">
    <property type="entry name" value="Dihydropteroate synthase-like"/>
    <property type="match status" value="1"/>
</dbReference>